<dbReference type="Proteomes" id="UP000262583">
    <property type="component" value="Chromosome"/>
</dbReference>
<accession>A0A2Z4Y577</accession>
<dbReference type="KEGG" id="schv:BRCON_1329"/>
<dbReference type="AlphaFoldDB" id="A0A2Z4Y577"/>
<organism evidence="1 2">
    <name type="scientific">Sumerlaea chitinivorans</name>
    <dbReference type="NCBI Taxonomy" id="2250252"/>
    <lineage>
        <taxon>Bacteria</taxon>
        <taxon>Candidatus Sumerlaeota</taxon>
        <taxon>Candidatus Sumerlaeia</taxon>
        <taxon>Candidatus Sumerlaeales</taxon>
        <taxon>Candidatus Sumerlaeaceae</taxon>
        <taxon>Candidatus Sumerlaea</taxon>
    </lineage>
</organism>
<reference evidence="1 2" key="1">
    <citation type="submission" date="2018-05" db="EMBL/GenBank/DDBJ databases">
        <title>A metagenomic window into the 2 km-deep terrestrial subsurface aquifer revealed taxonomically and functionally diverse microbial community comprising novel uncultured bacterial lineages.</title>
        <authorList>
            <person name="Kadnikov V.V."/>
            <person name="Mardanov A.V."/>
            <person name="Beletsky A.V."/>
            <person name="Banks D."/>
            <person name="Pimenov N.V."/>
            <person name="Frank Y.A."/>
            <person name="Karnachuk O.V."/>
            <person name="Ravin N.V."/>
        </authorList>
    </citation>
    <scope>NUCLEOTIDE SEQUENCE [LARGE SCALE GENOMIC DNA]</scope>
    <source>
        <strain evidence="1">BY</strain>
    </source>
</reference>
<gene>
    <name evidence="1" type="ORF">BRCON_1329</name>
</gene>
<evidence type="ECO:0000313" key="2">
    <source>
        <dbReference type="Proteomes" id="UP000262583"/>
    </source>
</evidence>
<evidence type="ECO:0000313" key="1">
    <source>
        <dbReference type="EMBL" id="AXA36106.1"/>
    </source>
</evidence>
<name>A0A2Z4Y577_SUMC1</name>
<protein>
    <submittedName>
        <fullName evidence="1">Uncharacterized protein</fullName>
    </submittedName>
</protein>
<proteinExistence type="predicted"/>
<sequence length="39" mass="4260">MRRICGGKEAGKLHICPFDSSTSLSAKKLFLEESDSAVF</sequence>
<dbReference type="EMBL" id="CP030759">
    <property type="protein sequence ID" value="AXA36106.1"/>
    <property type="molecule type" value="Genomic_DNA"/>
</dbReference>